<organism evidence="1">
    <name type="scientific">viral metagenome</name>
    <dbReference type="NCBI Taxonomy" id="1070528"/>
    <lineage>
        <taxon>unclassified sequences</taxon>
        <taxon>metagenomes</taxon>
        <taxon>organismal metagenomes</taxon>
    </lineage>
</organism>
<evidence type="ECO:0000313" key="1">
    <source>
        <dbReference type="EMBL" id="QHT75853.1"/>
    </source>
</evidence>
<name>A0A6C0H765_9ZZZZ</name>
<proteinExistence type="predicted"/>
<dbReference type="AlphaFoldDB" id="A0A6C0H765"/>
<sequence length="158" mass="18401">MKKQIILLIILIIMIIIGIKTKESFQALLSKKVYPHNDVKHPTASFDDGIKRNYLTDDNQDKIWWHYPELPLTNYKQETNNIRYPKNPDNGTCIRSEFCGAFYKDDPNPKSNIIYPLKPLGVVPNNKIRVGYFYSYPNLLDYGINNDTNEGTNKNILY</sequence>
<accession>A0A6C0H765</accession>
<dbReference type="EMBL" id="MN739883">
    <property type="protein sequence ID" value="QHT75853.1"/>
    <property type="molecule type" value="Genomic_DNA"/>
</dbReference>
<protein>
    <submittedName>
        <fullName evidence="1">Uncharacterized protein</fullName>
    </submittedName>
</protein>
<reference evidence="1" key="1">
    <citation type="journal article" date="2020" name="Nature">
        <title>Giant virus diversity and host interactions through global metagenomics.</title>
        <authorList>
            <person name="Schulz F."/>
            <person name="Roux S."/>
            <person name="Paez-Espino D."/>
            <person name="Jungbluth S."/>
            <person name="Walsh D.A."/>
            <person name="Denef V.J."/>
            <person name="McMahon K.D."/>
            <person name="Konstantinidis K.T."/>
            <person name="Eloe-Fadrosh E.A."/>
            <person name="Kyrpides N.C."/>
            <person name="Woyke T."/>
        </authorList>
    </citation>
    <scope>NUCLEOTIDE SEQUENCE</scope>
    <source>
        <strain evidence="1">GVMAG-M-3300023179-71</strain>
    </source>
</reference>